<dbReference type="RefSeq" id="WP_011278498.1">
    <property type="nucleotide sequence ID" value="NZ_BHWZ01000004.1"/>
</dbReference>
<evidence type="ECO:0000313" key="4">
    <source>
        <dbReference type="Proteomes" id="UP000060043"/>
    </source>
</evidence>
<keyword evidence="1" id="KW-0812">Transmembrane</keyword>
<dbReference type="Proteomes" id="UP000065473">
    <property type="component" value="Chromosome"/>
</dbReference>
<dbReference type="GeneID" id="14552179"/>
<dbReference type="OrthoDB" id="46160at2157"/>
<sequence length="177" mass="19090">MKESKIAGYLALIGTSQFLILMIVAEALYPGYSVKNNYISDLGVGRTAVIFNVSVALLGVLVIVASILMRKVFSYASYLVLLNGIGALIVGLFPETTGLPHLIGALSAFLFGGLAAILTSIKRNYFWTVLGAITLISLFLYLGKMYGPLGNGGLERLIVYPELVWGISLGTYLIEYK</sequence>
<name>A0A0U3FS87_9CREN</name>
<dbReference type="AlphaFoldDB" id="A0A0U3FS87"/>
<dbReference type="Proteomes" id="UP000060043">
    <property type="component" value="Chromosome"/>
</dbReference>
<dbReference type="OMA" id="EDYGTPH"/>
<protein>
    <recommendedName>
        <fullName evidence="6">DUF998 domain-containing protein</fullName>
    </recommendedName>
</protein>
<accession>A0A0U3FS87</accession>
<evidence type="ECO:0008006" key="6">
    <source>
        <dbReference type="Google" id="ProtNLM"/>
    </source>
</evidence>
<dbReference type="PaxDb" id="1435377-SUSAZ_07990"/>
<organism evidence="2 5">
    <name type="scientific">Sulfolobus acidocaldarius</name>
    <dbReference type="NCBI Taxonomy" id="2285"/>
    <lineage>
        <taxon>Archaea</taxon>
        <taxon>Thermoproteota</taxon>
        <taxon>Thermoprotei</taxon>
        <taxon>Sulfolobales</taxon>
        <taxon>Sulfolobaceae</taxon>
        <taxon>Sulfolobus</taxon>
    </lineage>
</organism>
<feature type="transmembrane region" description="Helical" evidence="1">
    <location>
        <begin position="75"/>
        <end position="93"/>
    </location>
</feature>
<dbReference type="EMBL" id="CP013695">
    <property type="protein sequence ID" value="ALU30896.1"/>
    <property type="molecule type" value="Genomic_DNA"/>
</dbReference>
<reference evidence="4 5" key="1">
    <citation type="submission" date="2015-12" db="EMBL/GenBank/DDBJ databases">
        <title>A stable core within a dynamic pangenome in Sulfolobus acidocaldarius.</title>
        <authorList>
            <person name="Anderson R."/>
            <person name="Kouris A."/>
            <person name="Seward C."/>
            <person name="Campbell K."/>
            <person name="Whitaker R."/>
        </authorList>
    </citation>
    <scope>NUCLEOTIDE SEQUENCE [LARGE SCALE GENOMIC DNA]</scope>
    <source>
        <strain evidence="2 5">GG12-C01-09</strain>
        <strain evidence="3 4">NG05B_CO5_07</strain>
    </source>
</reference>
<evidence type="ECO:0000256" key="1">
    <source>
        <dbReference type="SAM" id="Phobius"/>
    </source>
</evidence>
<evidence type="ECO:0000313" key="5">
    <source>
        <dbReference type="Proteomes" id="UP000065473"/>
    </source>
</evidence>
<dbReference type="EMBL" id="CP013694">
    <property type="protein sequence ID" value="ALU30179.1"/>
    <property type="molecule type" value="Genomic_DNA"/>
</dbReference>
<dbReference type="InterPro" id="IPR009339">
    <property type="entry name" value="DUF998"/>
</dbReference>
<feature type="transmembrane region" description="Helical" evidence="1">
    <location>
        <begin position="99"/>
        <end position="118"/>
    </location>
</feature>
<evidence type="ECO:0000313" key="2">
    <source>
        <dbReference type="EMBL" id="ALU30179.1"/>
    </source>
</evidence>
<keyword evidence="1" id="KW-1133">Transmembrane helix</keyword>
<feature type="transmembrane region" description="Helical" evidence="1">
    <location>
        <begin position="49"/>
        <end position="68"/>
    </location>
</feature>
<keyword evidence="1" id="KW-0472">Membrane</keyword>
<gene>
    <name evidence="2" type="ORF">ATY89_09680</name>
    <name evidence="3" type="ORF">ATZ20_01240</name>
</gene>
<feature type="transmembrane region" description="Helical" evidence="1">
    <location>
        <begin position="7"/>
        <end position="29"/>
    </location>
</feature>
<dbReference type="Pfam" id="PF06197">
    <property type="entry name" value="DUF998"/>
    <property type="match status" value="1"/>
</dbReference>
<proteinExistence type="predicted"/>
<dbReference type="STRING" id="1435377.SUSAZ_07990"/>
<feature type="transmembrane region" description="Helical" evidence="1">
    <location>
        <begin position="125"/>
        <end position="142"/>
    </location>
</feature>
<feature type="transmembrane region" description="Helical" evidence="1">
    <location>
        <begin position="157"/>
        <end position="174"/>
    </location>
</feature>
<evidence type="ECO:0000313" key="3">
    <source>
        <dbReference type="EMBL" id="ALU30896.1"/>
    </source>
</evidence>